<evidence type="ECO:0000313" key="1">
    <source>
        <dbReference type="EMBL" id="CDW18551.1"/>
    </source>
</evidence>
<organism evidence="1">
    <name type="scientific">Lepeophtheirus salmonis</name>
    <name type="common">Salmon louse</name>
    <name type="synonym">Caligus salmonis</name>
    <dbReference type="NCBI Taxonomy" id="72036"/>
    <lineage>
        <taxon>Eukaryota</taxon>
        <taxon>Metazoa</taxon>
        <taxon>Ecdysozoa</taxon>
        <taxon>Arthropoda</taxon>
        <taxon>Crustacea</taxon>
        <taxon>Multicrustacea</taxon>
        <taxon>Hexanauplia</taxon>
        <taxon>Copepoda</taxon>
        <taxon>Siphonostomatoida</taxon>
        <taxon>Caligidae</taxon>
        <taxon>Lepeophtheirus</taxon>
    </lineage>
</organism>
<protein>
    <submittedName>
        <fullName evidence="1">Uncharacterized protein</fullName>
    </submittedName>
</protein>
<sequence length="45" mass="5177">MMLGVVSLDKFKPKRAINTINQTPYSQNLAPCDFLFLFPKLELSF</sequence>
<proteinExistence type="predicted"/>
<accession>A0A0K2SZ97</accession>
<name>A0A0K2SZ97_LEPSM</name>
<reference evidence="1" key="1">
    <citation type="submission" date="2014-05" db="EMBL/GenBank/DDBJ databases">
        <authorList>
            <person name="Chronopoulou M."/>
        </authorList>
    </citation>
    <scope>NUCLEOTIDE SEQUENCE</scope>
    <source>
        <tissue evidence="1">Whole organism</tissue>
    </source>
</reference>
<dbReference type="AlphaFoldDB" id="A0A0K2SZ97"/>
<dbReference type="EMBL" id="HACA01001190">
    <property type="protein sequence ID" value="CDW18551.1"/>
    <property type="molecule type" value="Transcribed_RNA"/>
</dbReference>